<dbReference type="Proteomes" id="UP001054945">
    <property type="component" value="Unassembled WGS sequence"/>
</dbReference>
<name>A0AAV4WC80_CAEEX</name>
<reference evidence="1 2" key="1">
    <citation type="submission" date="2021-06" db="EMBL/GenBank/DDBJ databases">
        <title>Caerostris extrusa draft genome.</title>
        <authorList>
            <person name="Kono N."/>
            <person name="Arakawa K."/>
        </authorList>
    </citation>
    <scope>NUCLEOTIDE SEQUENCE [LARGE SCALE GENOMIC DNA]</scope>
</reference>
<dbReference type="EMBL" id="BPLR01016004">
    <property type="protein sequence ID" value="GIY80362.1"/>
    <property type="molecule type" value="Genomic_DNA"/>
</dbReference>
<gene>
    <name evidence="1" type="primary">prrc1-a</name>
    <name evidence="1" type="ORF">CEXT_784851</name>
</gene>
<dbReference type="AlphaFoldDB" id="A0AAV4WC80"/>
<sequence>MGHSAGLKAAEIKISYARQSNLILENDVAVSTSVVLSQAVSQRWQMMTIICLDDPNLNLNLHNFTTTIPIPNEYVKEAEQLTSSDYHLRDQGLAVNLEQTIEYMSGIKPRNMEEFLTGVNRYKLLKSATLALAGTSASSYQINLSYQPHEQQTGRISKPTSSELNLYVSDKVKNIMWRKNTSSSPKWALANQQKFTSAPQNDSNDLADYLREMFMKKHASFEFT</sequence>
<accession>A0AAV4WC80</accession>
<evidence type="ECO:0000313" key="1">
    <source>
        <dbReference type="EMBL" id="GIY80362.1"/>
    </source>
</evidence>
<proteinExistence type="predicted"/>
<keyword evidence="2" id="KW-1185">Reference proteome</keyword>
<comment type="caution">
    <text evidence="1">The sequence shown here is derived from an EMBL/GenBank/DDBJ whole genome shotgun (WGS) entry which is preliminary data.</text>
</comment>
<organism evidence="1 2">
    <name type="scientific">Caerostris extrusa</name>
    <name type="common">Bark spider</name>
    <name type="synonym">Caerostris bankana</name>
    <dbReference type="NCBI Taxonomy" id="172846"/>
    <lineage>
        <taxon>Eukaryota</taxon>
        <taxon>Metazoa</taxon>
        <taxon>Ecdysozoa</taxon>
        <taxon>Arthropoda</taxon>
        <taxon>Chelicerata</taxon>
        <taxon>Arachnida</taxon>
        <taxon>Araneae</taxon>
        <taxon>Araneomorphae</taxon>
        <taxon>Entelegynae</taxon>
        <taxon>Araneoidea</taxon>
        <taxon>Araneidae</taxon>
        <taxon>Caerostris</taxon>
    </lineage>
</organism>
<dbReference type="PANTHER" id="PTHR23276">
    <property type="entry name" value="PROTEIN PRRC1"/>
    <property type="match status" value="1"/>
</dbReference>
<dbReference type="PANTHER" id="PTHR23276:SF2">
    <property type="entry name" value="PROTEIN PRRC1"/>
    <property type="match status" value="1"/>
</dbReference>
<protein>
    <submittedName>
        <fullName evidence="1">Protein PRRC1-A</fullName>
    </submittedName>
</protein>
<dbReference type="InterPro" id="IPR026534">
    <property type="entry name" value="PRRC1"/>
</dbReference>
<evidence type="ECO:0000313" key="2">
    <source>
        <dbReference type="Proteomes" id="UP001054945"/>
    </source>
</evidence>
<dbReference type="GO" id="GO:0005737">
    <property type="term" value="C:cytoplasm"/>
    <property type="evidence" value="ECO:0007669"/>
    <property type="project" value="TreeGrafter"/>
</dbReference>
<dbReference type="GO" id="GO:0034237">
    <property type="term" value="F:protein kinase A regulatory subunit binding"/>
    <property type="evidence" value="ECO:0007669"/>
    <property type="project" value="TreeGrafter"/>
</dbReference>